<dbReference type="EMBL" id="MSDW01000001">
    <property type="protein sequence ID" value="OKY77653.1"/>
    <property type="molecule type" value="Genomic_DNA"/>
</dbReference>
<sequence>MKSAGSTFQTLCLVGEDVTSMLFCIYKKWIKCFFLD</sequence>
<name>A0A1Q6DTI2_METT1</name>
<proteinExistence type="predicted"/>
<comment type="caution">
    <text evidence="1">The sequence shown here is derived from an EMBL/GenBank/DDBJ whole genome shotgun (WGS) entry which is preliminary data.</text>
</comment>
<reference evidence="1" key="1">
    <citation type="submission" date="2016-12" db="EMBL/GenBank/DDBJ databases">
        <title>Discovery of methanogenic haloarchaea.</title>
        <authorList>
            <person name="Sorokin D.Y."/>
            <person name="Makarova K.S."/>
            <person name="Abbas B."/>
            <person name="Ferrer M."/>
            <person name="Golyshin P.N."/>
        </authorList>
    </citation>
    <scope>NUCLEOTIDE SEQUENCE [LARGE SCALE GENOMIC DNA]</scope>
    <source>
        <strain evidence="1">HMET1</strain>
    </source>
</reference>
<gene>
    <name evidence="1" type="ORF">BTN85_0121</name>
</gene>
<dbReference type="STRING" id="1903181.BTN85_0121"/>
<dbReference type="Proteomes" id="UP000185744">
    <property type="component" value="Unassembled WGS sequence"/>
</dbReference>
<evidence type="ECO:0000313" key="1">
    <source>
        <dbReference type="EMBL" id="OKY77653.1"/>
    </source>
</evidence>
<accession>A0A1Q6DTI2</accession>
<dbReference type="AlphaFoldDB" id="A0A1Q6DTI2"/>
<evidence type="ECO:0000313" key="2">
    <source>
        <dbReference type="Proteomes" id="UP000185744"/>
    </source>
</evidence>
<keyword evidence="2" id="KW-1185">Reference proteome</keyword>
<organism evidence="1 2">
    <name type="scientific">Methanohalarchaeum thermophilum</name>
    <dbReference type="NCBI Taxonomy" id="1903181"/>
    <lineage>
        <taxon>Archaea</taxon>
        <taxon>Methanobacteriati</taxon>
        <taxon>Methanobacteriota</taxon>
        <taxon>Methanonatronarchaeia</taxon>
        <taxon>Methanonatronarchaeales</taxon>
        <taxon>Methanonatronarchaeaceae</taxon>
        <taxon>Candidatus Methanohalarchaeum</taxon>
    </lineage>
</organism>
<protein>
    <submittedName>
        <fullName evidence="1">Uncharacterized protein</fullName>
    </submittedName>
</protein>
<dbReference type="InParanoid" id="A0A1Q6DTI2"/>